<keyword evidence="2" id="KW-0812">Transmembrane</keyword>
<feature type="signal peptide" evidence="3">
    <location>
        <begin position="1"/>
        <end position="23"/>
    </location>
</feature>
<evidence type="ECO:0000256" key="2">
    <source>
        <dbReference type="SAM" id="Phobius"/>
    </source>
</evidence>
<protein>
    <submittedName>
        <fullName evidence="4">Uncharacterized protein</fullName>
    </submittedName>
</protein>
<evidence type="ECO:0000313" key="4">
    <source>
        <dbReference type="EMBL" id="TQE42478.1"/>
    </source>
</evidence>
<feature type="region of interest" description="Disordered" evidence="1">
    <location>
        <begin position="162"/>
        <end position="268"/>
    </location>
</feature>
<dbReference type="EMBL" id="VHIR01000026">
    <property type="protein sequence ID" value="TQE42478.1"/>
    <property type="molecule type" value="Genomic_DNA"/>
</dbReference>
<dbReference type="RefSeq" id="WP_141629277.1">
    <property type="nucleotide sequence ID" value="NZ_VHIR01000026.1"/>
</dbReference>
<gene>
    <name evidence="4" type="ORF">EJK80_12420</name>
</gene>
<organism evidence="4 5">
    <name type="scientific">Corynebacterium phoceense</name>
    <dbReference type="NCBI Taxonomy" id="1686286"/>
    <lineage>
        <taxon>Bacteria</taxon>
        <taxon>Bacillati</taxon>
        <taxon>Actinomycetota</taxon>
        <taxon>Actinomycetes</taxon>
        <taxon>Mycobacteriales</taxon>
        <taxon>Corynebacteriaceae</taxon>
        <taxon>Corynebacterium</taxon>
    </lineage>
</organism>
<accession>A0A540R419</accession>
<comment type="caution">
    <text evidence="4">The sequence shown here is derived from an EMBL/GenBank/DDBJ whole genome shotgun (WGS) entry which is preliminary data.</text>
</comment>
<feature type="compositionally biased region" description="Polar residues" evidence="1">
    <location>
        <begin position="168"/>
        <end position="185"/>
    </location>
</feature>
<evidence type="ECO:0000313" key="5">
    <source>
        <dbReference type="Proteomes" id="UP000318080"/>
    </source>
</evidence>
<feature type="compositionally biased region" description="Polar residues" evidence="1">
    <location>
        <begin position="214"/>
        <end position="223"/>
    </location>
</feature>
<name>A0A540R419_9CORY</name>
<sequence length="324" mass="33985">MRRLALVTAAVLSTSALVPFAAAAPRCGDEATLTISNSNSLRTTDGADATLHVTNDSSDAVTLTLDDSKGTGTTRFDETTVPPNSEEDIDIDFSEDGDYTLTLRVATADADATASVKYSVGAPCDAEESTDPRRLAKDIKGIDKEIGKLDRELDKTYKEAESFLKVSSAPSTRPSTLSETTSSRATPPHVAPNAEPTERDNSVPDVTAPAPVKSSPQDGNNGAASKIQAPTPAASKPQKAAAPAPRKEAETPAEPAESNPIRPAQITPISTSSDITNFWAGVLAGFGGAFLIFGVGLLLFVARRPKQPEKKEKPADTTVIPRVE</sequence>
<feature type="transmembrane region" description="Helical" evidence="2">
    <location>
        <begin position="278"/>
        <end position="301"/>
    </location>
</feature>
<dbReference type="Proteomes" id="UP000318080">
    <property type="component" value="Unassembled WGS sequence"/>
</dbReference>
<keyword evidence="2" id="KW-0472">Membrane</keyword>
<feature type="chain" id="PRO_5021947758" evidence="3">
    <location>
        <begin position="24"/>
        <end position="324"/>
    </location>
</feature>
<evidence type="ECO:0000256" key="1">
    <source>
        <dbReference type="SAM" id="MobiDB-lite"/>
    </source>
</evidence>
<keyword evidence="3" id="KW-0732">Signal</keyword>
<dbReference type="AlphaFoldDB" id="A0A540R419"/>
<keyword evidence="5" id="KW-1185">Reference proteome</keyword>
<proteinExistence type="predicted"/>
<reference evidence="4 5" key="1">
    <citation type="submission" date="2019-06" db="EMBL/GenBank/DDBJ databases">
        <title>Draft genome of C. phoceense Strain 272.</title>
        <authorList>
            <person name="Pacheco L.G.C."/>
            <person name="Barberis C.M."/>
            <person name="Almuzara M.N."/>
            <person name="Traglia G.M."/>
            <person name="Santos C.S."/>
            <person name="Rocha D.J.P.G."/>
            <person name="Aguiar E.R.G.R."/>
            <person name="Vay C.A."/>
        </authorList>
    </citation>
    <scope>NUCLEOTIDE SEQUENCE [LARGE SCALE GENOMIC DNA]</scope>
    <source>
        <strain evidence="4 5">272</strain>
    </source>
</reference>
<feature type="compositionally biased region" description="Low complexity" evidence="1">
    <location>
        <begin position="228"/>
        <end position="244"/>
    </location>
</feature>
<feature type="region of interest" description="Disordered" evidence="1">
    <location>
        <begin position="64"/>
        <end position="91"/>
    </location>
</feature>
<evidence type="ECO:0000256" key="3">
    <source>
        <dbReference type="SAM" id="SignalP"/>
    </source>
</evidence>
<dbReference type="STRING" id="1686286.GCA_900092335_01614"/>
<keyword evidence="2" id="KW-1133">Transmembrane helix</keyword>